<dbReference type="SUPFAM" id="SSF81383">
    <property type="entry name" value="F-box domain"/>
    <property type="match status" value="1"/>
</dbReference>
<name>A0A6A6BD70_9PEZI</name>
<evidence type="ECO:0000313" key="2">
    <source>
        <dbReference type="EMBL" id="KAF2141538.1"/>
    </source>
</evidence>
<dbReference type="GeneID" id="54299600"/>
<reference evidence="2" key="1">
    <citation type="journal article" date="2020" name="Stud. Mycol.">
        <title>101 Dothideomycetes genomes: a test case for predicting lifestyles and emergence of pathogens.</title>
        <authorList>
            <person name="Haridas S."/>
            <person name="Albert R."/>
            <person name="Binder M."/>
            <person name="Bloem J."/>
            <person name="Labutti K."/>
            <person name="Salamov A."/>
            <person name="Andreopoulos B."/>
            <person name="Baker S."/>
            <person name="Barry K."/>
            <person name="Bills G."/>
            <person name="Bluhm B."/>
            <person name="Cannon C."/>
            <person name="Castanera R."/>
            <person name="Culley D."/>
            <person name="Daum C."/>
            <person name="Ezra D."/>
            <person name="Gonzalez J."/>
            <person name="Henrissat B."/>
            <person name="Kuo A."/>
            <person name="Liang C."/>
            <person name="Lipzen A."/>
            <person name="Lutzoni F."/>
            <person name="Magnuson J."/>
            <person name="Mondo S."/>
            <person name="Nolan M."/>
            <person name="Ohm R."/>
            <person name="Pangilinan J."/>
            <person name="Park H.-J."/>
            <person name="Ramirez L."/>
            <person name="Alfaro M."/>
            <person name="Sun H."/>
            <person name="Tritt A."/>
            <person name="Yoshinaga Y."/>
            <person name="Zwiers L.-H."/>
            <person name="Turgeon B."/>
            <person name="Goodwin S."/>
            <person name="Spatafora J."/>
            <person name="Crous P."/>
            <person name="Grigoriev I."/>
        </authorList>
    </citation>
    <scope>NUCLEOTIDE SEQUENCE</scope>
    <source>
        <strain evidence="2">CBS 121167</strain>
    </source>
</reference>
<accession>A0A6A6BD70</accession>
<gene>
    <name evidence="2" type="ORF">K452DRAFT_298253</name>
</gene>
<evidence type="ECO:0000313" key="3">
    <source>
        <dbReference type="Proteomes" id="UP000799438"/>
    </source>
</evidence>
<dbReference type="InterPro" id="IPR001810">
    <property type="entry name" value="F-box_dom"/>
</dbReference>
<dbReference type="Proteomes" id="UP000799438">
    <property type="component" value="Unassembled WGS sequence"/>
</dbReference>
<organism evidence="2 3">
    <name type="scientific">Aplosporella prunicola CBS 121167</name>
    <dbReference type="NCBI Taxonomy" id="1176127"/>
    <lineage>
        <taxon>Eukaryota</taxon>
        <taxon>Fungi</taxon>
        <taxon>Dikarya</taxon>
        <taxon>Ascomycota</taxon>
        <taxon>Pezizomycotina</taxon>
        <taxon>Dothideomycetes</taxon>
        <taxon>Dothideomycetes incertae sedis</taxon>
        <taxon>Botryosphaeriales</taxon>
        <taxon>Aplosporellaceae</taxon>
        <taxon>Aplosporella</taxon>
    </lineage>
</organism>
<proteinExistence type="predicted"/>
<dbReference type="Gene3D" id="3.80.10.10">
    <property type="entry name" value="Ribonuclease Inhibitor"/>
    <property type="match status" value="1"/>
</dbReference>
<evidence type="ECO:0000259" key="1">
    <source>
        <dbReference type="PROSITE" id="PS50181"/>
    </source>
</evidence>
<feature type="domain" description="F-box" evidence="1">
    <location>
        <begin position="1"/>
        <end position="59"/>
    </location>
</feature>
<dbReference type="InterPro" id="IPR032675">
    <property type="entry name" value="LRR_dom_sf"/>
</dbReference>
<sequence length="493" mass="56100">MASFSDLPVELVAHILSFIPLPGHLAQVSLVCRALEKVTQRFLYHSFVTAEYNLHYRRFSRRIRPFFRTILLRPDLARHVRAVAIESWPTSSFDDAPIPEHALSLCRDAVARLDWPTADLKAQWIRRLTEKDPRHQDAEVALLLAMLPNLRELSLEDVWEKPKLTIAVLRAAAANTQDASRPLQRLEYLSADSDDPKHGWHDFTYCDVFFALPRVTTLEWVRPNPVRLPPGLLKPAMSSITALRLHGAQMRASRLLEIVRACRALTTFAYTYDSLVPGDNFLPRDAADALLQWHGNTLEHLTLDLNEDALKGLWQHSPPNRLYLGDLTGFTRLKTLRCGQQSLLGLLHAPYTGFGLGRGRVAAPSEVRAVPCVPPLSDLLPQSLEALELRYCDMRCVPDVVLLLGKAENGLGFWSLREVRVLCAEESTRKKGVQHMVVLEELEKLSEDDGRKVVLDVRYEGREARDKRRFPVDSVNVWRGSRIRYPRWERSGV</sequence>
<dbReference type="Gene3D" id="1.20.1280.50">
    <property type="match status" value="1"/>
</dbReference>
<protein>
    <recommendedName>
        <fullName evidence="1">F-box domain-containing protein</fullName>
    </recommendedName>
</protein>
<dbReference type="AlphaFoldDB" id="A0A6A6BD70"/>
<dbReference type="Pfam" id="PF12937">
    <property type="entry name" value="F-box-like"/>
    <property type="match status" value="1"/>
</dbReference>
<dbReference type="PROSITE" id="PS50181">
    <property type="entry name" value="FBOX"/>
    <property type="match status" value="1"/>
</dbReference>
<dbReference type="EMBL" id="ML995486">
    <property type="protein sequence ID" value="KAF2141538.1"/>
    <property type="molecule type" value="Genomic_DNA"/>
</dbReference>
<dbReference type="RefSeq" id="XP_033397251.1">
    <property type="nucleotide sequence ID" value="XM_033542103.1"/>
</dbReference>
<dbReference type="OrthoDB" id="3935706at2759"/>
<keyword evidence="3" id="KW-1185">Reference proteome</keyword>
<dbReference type="InterPro" id="IPR036047">
    <property type="entry name" value="F-box-like_dom_sf"/>
</dbReference>